<dbReference type="Proteomes" id="UP000236291">
    <property type="component" value="Unassembled WGS sequence"/>
</dbReference>
<reference evidence="1 2" key="1">
    <citation type="journal article" date="2014" name="Am. J. Bot.">
        <title>Genome assembly and annotation for red clover (Trifolium pratense; Fabaceae).</title>
        <authorList>
            <person name="Istvanek J."/>
            <person name="Jaros M."/>
            <person name="Krenek A."/>
            <person name="Repkova J."/>
        </authorList>
    </citation>
    <scope>NUCLEOTIDE SEQUENCE [LARGE SCALE GENOMIC DNA]</scope>
    <source>
        <strain evidence="2">cv. Tatra</strain>
        <tissue evidence="1">Young leaves</tissue>
    </source>
</reference>
<organism evidence="1 2">
    <name type="scientific">Trifolium pratense</name>
    <name type="common">Red clover</name>
    <dbReference type="NCBI Taxonomy" id="57577"/>
    <lineage>
        <taxon>Eukaryota</taxon>
        <taxon>Viridiplantae</taxon>
        <taxon>Streptophyta</taxon>
        <taxon>Embryophyta</taxon>
        <taxon>Tracheophyta</taxon>
        <taxon>Spermatophyta</taxon>
        <taxon>Magnoliopsida</taxon>
        <taxon>eudicotyledons</taxon>
        <taxon>Gunneridae</taxon>
        <taxon>Pentapetalae</taxon>
        <taxon>rosids</taxon>
        <taxon>fabids</taxon>
        <taxon>Fabales</taxon>
        <taxon>Fabaceae</taxon>
        <taxon>Papilionoideae</taxon>
        <taxon>50 kb inversion clade</taxon>
        <taxon>NPAAA clade</taxon>
        <taxon>Hologalegina</taxon>
        <taxon>IRL clade</taxon>
        <taxon>Trifolieae</taxon>
        <taxon>Trifolium</taxon>
    </lineage>
</organism>
<evidence type="ECO:0000313" key="2">
    <source>
        <dbReference type="Proteomes" id="UP000236291"/>
    </source>
</evidence>
<gene>
    <name evidence="1" type="ORF">L195_g059826</name>
</gene>
<comment type="caution">
    <text evidence="1">The sequence shown here is derived from an EMBL/GenBank/DDBJ whole genome shotgun (WGS) entry which is preliminary data.</text>
</comment>
<name>A0A2K3K0E4_TRIPR</name>
<accession>A0A2K3K0E4</accession>
<reference evidence="1 2" key="2">
    <citation type="journal article" date="2017" name="Front. Plant Sci.">
        <title>Gene Classification and Mining of Molecular Markers Useful in Red Clover (Trifolium pratense) Breeding.</title>
        <authorList>
            <person name="Istvanek J."/>
            <person name="Dluhosova J."/>
            <person name="Dluhos P."/>
            <person name="Patkova L."/>
            <person name="Nedelnik J."/>
            <person name="Repkova J."/>
        </authorList>
    </citation>
    <scope>NUCLEOTIDE SEQUENCE [LARGE SCALE GENOMIC DNA]</scope>
    <source>
        <strain evidence="2">cv. Tatra</strain>
        <tissue evidence="1">Young leaves</tissue>
    </source>
</reference>
<protein>
    <submittedName>
        <fullName evidence="1">Uncharacterized protein</fullName>
    </submittedName>
</protein>
<dbReference type="AlphaFoldDB" id="A0A2K3K0E4"/>
<evidence type="ECO:0000313" key="1">
    <source>
        <dbReference type="EMBL" id="PNX59716.1"/>
    </source>
</evidence>
<dbReference type="EMBL" id="ASHM01133225">
    <property type="protein sequence ID" value="PNX59716.1"/>
    <property type="molecule type" value="Genomic_DNA"/>
</dbReference>
<proteinExistence type="predicted"/>
<sequence length="91" mass="10315">MFTDIQDPPREAWEVHIPNISCWICSAYELGTIPMYQIAFKHIGGIDCPSMTSKLRSSTTWNCLRRSFTPTLWTPVRPHGSRGVAALHLIT</sequence>